<evidence type="ECO:0000313" key="5">
    <source>
        <dbReference type="EMBL" id="KAF9448840.1"/>
    </source>
</evidence>
<dbReference type="Gene3D" id="3.40.50.1820">
    <property type="entry name" value="alpha/beta hydrolase"/>
    <property type="match status" value="1"/>
</dbReference>
<dbReference type="SUPFAM" id="SSF53474">
    <property type="entry name" value="alpha/beta-Hydrolases"/>
    <property type="match status" value="1"/>
</dbReference>
<reference evidence="5" key="1">
    <citation type="submission" date="2020-11" db="EMBL/GenBank/DDBJ databases">
        <authorList>
            <consortium name="DOE Joint Genome Institute"/>
            <person name="Ahrendt S."/>
            <person name="Riley R."/>
            <person name="Andreopoulos W."/>
            <person name="Labutti K."/>
            <person name="Pangilinan J."/>
            <person name="Ruiz-Duenas F.J."/>
            <person name="Barrasa J.M."/>
            <person name="Sanchez-Garcia M."/>
            <person name="Camarero S."/>
            <person name="Miyauchi S."/>
            <person name="Serrano A."/>
            <person name="Linde D."/>
            <person name="Babiker R."/>
            <person name="Drula E."/>
            <person name="Ayuso-Fernandez I."/>
            <person name="Pacheco R."/>
            <person name="Padilla G."/>
            <person name="Ferreira P."/>
            <person name="Barriuso J."/>
            <person name="Kellner H."/>
            <person name="Castanera R."/>
            <person name="Alfaro M."/>
            <person name="Ramirez L."/>
            <person name="Pisabarro A.G."/>
            <person name="Kuo A."/>
            <person name="Tritt A."/>
            <person name="Lipzen A."/>
            <person name="He G."/>
            <person name="Yan M."/>
            <person name="Ng V."/>
            <person name="Cullen D."/>
            <person name="Martin F."/>
            <person name="Rosso M.-N."/>
            <person name="Henrissat B."/>
            <person name="Hibbett D."/>
            <person name="Martinez A.T."/>
            <person name="Grigoriev I.V."/>
        </authorList>
    </citation>
    <scope>NUCLEOTIDE SEQUENCE</scope>
    <source>
        <strain evidence="5">MF-IS2</strain>
    </source>
</reference>
<evidence type="ECO:0000259" key="4">
    <source>
        <dbReference type="Pfam" id="PF08386"/>
    </source>
</evidence>
<organism evidence="5 6">
    <name type="scientific">Macrolepiota fuliginosa MF-IS2</name>
    <dbReference type="NCBI Taxonomy" id="1400762"/>
    <lineage>
        <taxon>Eukaryota</taxon>
        <taxon>Fungi</taxon>
        <taxon>Dikarya</taxon>
        <taxon>Basidiomycota</taxon>
        <taxon>Agaricomycotina</taxon>
        <taxon>Agaricomycetes</taxon>
        <taxon>Agaricomycetidae</taxon>
        <taxon>Agaricales</taxon>
        <taxon>Agaricineae</taxon>
        <taxon>Agaricaceae</taxon>
        <taxon>Macrolepiota</taxon>
    </lineage>
</organism>
<dbReference type="InterPro" id="IPR051601">
    <property type="entry name" value="Serine_prot/Carboxylest_S33"/>
</dbReference>
<evidence type="ECO:0000313" key="6">
    <source>
        <dbReference type="Proteomes" id="UP000807342"/>
    </source>
</evidence>
<keyword evidence="3" id="KW-0472">Membrane</keyword>
<keyword evidence="3" id="KW-1133">Transmembrane helix</keyword>
<sequence length="626" mass="68580">MPDKWILKRLQALFTFALLVFVISIVLWSGSTDTDFESSSTFSNATTQDFYWVDVEPTHELIWHQCYAPLQRECARLLVPLNHLNQSSDNPSHAAIAIIRKPSPYGPSHPRYRGPILLNPGGPGGSGVGLVYELGDLLSEALGPEFDIVSFDPRGVGFSTPKVDFFGGVLNGEREFWGSLAFGVIRGGPNEKFPEVEGEKGKSVEATWAHALVRNKLALENAGEWLGNVNTEQTAYDMLSIVKAHGREKLMYWGFSYGTVLGSTFAALFPDKVERLVLDGVVDAENYYATLWSNNLLDTPKTLNRFFEMCHTAGPSSCAFWAPSPSLISANLTRIYKDIITNPIPVRTPTSYGVLDYNHVRTGIFRALYAPWATWSRLAQALANLGGPDRDATLMWNLTGLPTFRCTSCSIPCGNKDRREVEFGATLEDGLTAIACSDGLDIPADLASAKKYFDDLSQKSEWAETWANIGLSCTGWPKVKKGFQGPVEGKTSHPILFIGNTADPVTPLAHARTMSKRFPGSRVLTQLSPGHCSASGPSICTQAIIRKYFLSGQLPPEGVKCPVISSPFSDPPPHDSIERTKAAAVADGDEAVFGLSSEDEDVSEQKMRDAVDKLSRAWKPFNKAFL</sequence>
<gene>
    <name evidence="5" type="ORF">P691DRAFT_813496</name>
</gene>
<dbReference type="OrthoDB" id="425534at2759"/>
<dbReference type="PANTHER" id="PTHR43248">
    <property type="entry name" value="2-SUCCINYL-6-HYDROXY-2,4-CYCLOHEXADIENE-1-CARBOXYLATE SYNTHASE"/>
    <property type="match status" value="1"/>
</dbReference>
<comment type="caution">
    <text evidence="5">The sequence shown here is derived from an EMBL/GenBank/DDBJ whole genome shotgun (WGS) entry which is preliminary data.</text>
</comment>
<dbReference type="PANTHER" id="PTHR43248:SF25">
    <property type="entry name" value="AB HYDROLASE-1 DOMAIN-CONTAINING PROTEIN-RELATED"/>
    <property type="match status" value="1"/>
</dbReference>
<keyword evidence="6" id="KW-1185">Reference proteome</keyword>
<feature type="domain" description="Peptidase S33 tripeptidyl aminopeptidase-like C-terminal" evidence="4">
    <location>
        <begin position="462"/>
        <end position="561"/>
    </location>
</feature>
<proteinExistence type="inferred from homology"/>
<keyword evidence="3" id="KW-0812">Transmembrane</keyword>
<protein>
    <recommendedName>
        <fullName evidence="4">Peptidase S33 tripeptidyl aminopeptidase-like C-terminal domain-containing protein</fullName>
    </recommendedName>
</protein>
<dbReference type="AlphaFoldDB" id="A0A9P6C4J6"/>
<evidence type="ECO:0000256" key="3">
    <source>
        <dbReference type="SAM" id="Phobius"/>
    </source>
</evidence>
<name>A0A9P6C4J6_9AGAR</name>
<dbReference type="Pfam" id="PF08386">
    <property type="entry name" value="Abhydrolase_4"/>
    <property type="match status" value="1"/>
</dbReference>
<dbReference type="InterPro" id="IPR029058">
    <property type="entry name" value="AB_hydrolase_fold"/>
</dbReference>
<evidence type="ECO:0000256" key="1">
    <source>
        <dbReference type="ARBA" id="ARBA00010088"/>
    </source>
</evidence>
<dbReference type="Proteomes" id="UP000807342">
    <property type="component" value="Unassembled WGS sequence"/>
</dbReference>
<dbReference type="EMBL" id="MU151148">
    <property type="protein sequence ID" value="KAF9448840.1"/>
    <property type="molecule type" value="Genomic_DNA"/>
</dbReference>
<comment type="similarity">
    <text evidence="1">Belongs to the peptidase S33 family.</text>
</comment>
<accession>A0A9P6C4J6</accession>
<feature type="transmembrane region" description="Helical" evidence="3">
    <location>
        <begin position="12"/>
        <end position="30"/>
    </location>
</feature>
<evidence type="ECO:0000256" key="2">
    <source>
        <dbReference type="ARBA" id="ARBA00022801"/>
    </source>
</evidence>
<keyword evidence="2" id="KW-0378">Hydrolase</keyword>
<dbReference type="InterPro" id="IPR013595">
    <property type="entry name" value="Pept_S33_TAP-like_C"/>
</dbReference>
<dbReference type="GO" id="GO:0016787">
    <property type="term" value="F:hydrolase activity"/>
    <property type="evidence" value="ECO:0007669"/>
    <property type="project" value="UniProtKB-KW"/>
</dbReference>